<evidence type="ECO:0000313" key="1">
    <source>
        <dbReference type="EMBL" id="CAH3154109.1"/>
    </source>
</evidence>
<keyword evidence="2" id="KW-1185">Reference proteome</keyword>
<reference evidence="1 2" key="1">
    <citation type="submission" date="2022-05" db="EMBL/GenBank/DDBJ databases">
        <authorList>
            <consortium name="Genoscope - CEA"/>
            <person name="William W."/>
        </authorList>
    </citation>
    <scope>NUCLEOTIDE SEQUENCE [LARGE SCALE GENOMIC DNA]</scope>
</reference>
<organism evidence="1 2">
    <name type="scientific">Pocillopora meandrina</name>
    <dbReference type="NCBI Taxonomy" id="46732"/>
    <lineage>
        <taxon>Eukaryota</taxon>
        <taxon>Metazoa</taxon>
        <taxon>Cnidaria</taxon>
        <taxon>Anthozoa</taxon>
        <taxon>Hexacorallia</taxon>
        <taxon>Scleractinia</taxon>
        <taxon>Astrocoeniina</taxon>
        <taxon>Pocilloporidae</taxon>
        <taxon>Pocillopora</taxon>
    </lineage>
</organism>
<accession>A0AAU9XNQ0</accession>
<gene>
    <name evidence="1" type="ORF">PMEA_00027592</name>
</gene>
<comment type="caution">
    <text evidence="1">The sequence shown here is derived from an EMBL/GenBank/DDBJ whole genome shotgun (WGS) entry which is preliminary data.</text>
</comment>
<sequence>MAKEILKFHGMIVPIGSRDIFLLSIICSNCRKRHNATIEESTWAPDVENKAGSDSNSSTHLHKRAPNEVAAAALYAHEEVPSTTGIDVSHVQTDTLWTPRLCPTDKLESSGEEGESNLTVKSNCRASVQVFYSAMENLAEVSGQKKVDQLQYQLKSWDACTNVEREKFVCKATEACRLVCNVTAPNDGEKLLQALQGEKVNGTTADPGLEALVAAYRRAPSHMLRTQILSIYANRFKVSELKALHLPFENVSDRQIKKPECIVLLKAPISQ</sequence>
<evidence type="ECO:0000313" key="2">
    <source>
        <dbReference type="Proteomes" id="UP001159428"/>
    </source>
</evidence>
<proteinExistence type="predicted"/>
<dbReference type="EMBL" id="CALNXJ010000055">
    <property type="protein sequence ID" value="CAH3154109.1"/>
    <property type="molecule type" value="Genomic_DNA"/>
</dbReference>
<protein>
    <submittedName>
        <fullName evidence="1">Uncharacterized protein</fullName>
    </submittedName>
</protein>
<dbReference type="Proteomes" id="UP001159428">
    <property type="component" value="Unassembled WGS sequence"/>
</dbReference>
<dbReference type="AlphaFoldDB" id="A0AAU9XNQ0"/>
<name>A0AAU9XNQ0_9CNID</name>